<sequence length="288" mass="32511">MIGELTNQESRFHVSFLNSVLGHVTFADDDSFEEITGGFDQLPNGFAQELSGTIRLNSSVEKIIRSEKKVWVFFRKLGKNALSWLTADYVLVTATARATRLIRFQPPLSHSKVHAFRSFHYASSTKIALACTDRFWEKDGIRGGRSITDHPSKAIYYPNHDFPSGLGVLLVSYTSHDDADFFVPLSEERCLDVVMDDLSEVHNISKGYLKSVCNRHVIQKWALDEFSMGAFASPTPYQFSHFFKSLFRNEGRVYFAGEHTAHPHGWIDTAMKSAIRAASGIHFNQPVL</sequence>
<evidence type="ECO:0000256" key="2">
    <source>
        <dbReference type="ARBA" id="ARBA00004613"/>
    </source>
</evidence>
<evidence type="ECO:0000256" key="9">
    <source>
        <dbReference type="ARBA" id="ARBA00023157"/>
    </source>
</evidence>
<gene>
    <name evidence="13" type="primary">LOC110088019</name>
</gene>
<keyword evidence="9" id="KW-1015">Disulfide bond</keyword>
<dbReference type="InterPro" id="IPR002937">
    <property type="entry name" value="Amino_oxidase"/>
</dbReference>
<dbReference type="GeneID" id="110088019"/>
<dbReference type="Gene3D" id="3.90.660.10">
    <property type="match status" value="1"/>
</dbReference>
<dbReference type="PANTHER" id="PTHR10742">
    <property type="entry name" value="FLAVIN MONOAMINE OXIDASE"/>
    <property type="match status" value="1"/>
</dbReference>
<keyword evidence="8" id="KW-0560">Oxidoreductase</keyword>
<dbReference type="SUPFAM" id="SSF54373">
    <property type="entry name" value="FAD-linked reductases, C-terminal domain"/>
    <property type="match status" value="1"/>
</dbReference>
<comment type="subcellular location">
    <subcellularLocation>
        <location evidence="2">Secreted</location>
    </subcellularLocation>
</comment>
<dbReference type="InterPro" id="IPR050281">
    <property type="entry name" value="Flavin_monoamine_oxidase"/>
</dbReference>
<proteinExistence type="inferred from homology"/>
<evidence type="ECO:0000313" key="13">
    <source>
        <dbReference type="RefSeq" id="XP_072845320.1"/>
    </source>
</evidence>
<evidence type="ECO:0000256" key="3">
    <source>
        <dbReference type="ARBA" id="ARBA00005465"/>
    </source>
</evidence>
<dbReference type="Gene3D" id="3.50.50.60">
    <property type="entry name" value="FAD/NAD(P)-binding domain"/>
    <property type="match status" value="1"/>
</dbReference>
<reference evidence="13" key="2">
    <citation type="submission" date="2025-08" db="UniProtKB">
        <authorList>
            <consortium name="RefSeq"/>
        </authorList>
    </citation>
    <scope>IDENTIFICATION</scope>
</reference>
<dbReference type="RefSeq" id="XP_072845320.1">
    <property type="nucleotide sequence ID" value="XM_072989219.1"/>
</dbReference>
<protein>
    <recommendedName>
        <fullName evidence="4">L-amino-acid oxidase</fullName>
        <ecNumber evidence="4">1.4.3.2</ecNumber>
    </recommendedName>
</protein>
<comment type="cofactor">
    <cofactor evidence="1">
        <name>FAD</name>
        <dbReference type="ChEBI" id="CHEBI:57692"/>
    </cofactor>
</comment>
<evidence type="ECO:0000256" key="6">
    <source>
        <dbReference type="ARBA" id="ARBA00022630"/>
    </source>
</evidence>
<dbReference type="Pfam" id="PF01593">
    <property type="entry name" value="Amino_oxidase"/>
    <property type="match status" value="1"/>
</dbReference>
<evidence type="ECO:0000256" key="1">
    <source>
        <dbReference type="ARBA" id="ARBA00001974"/>
    </source>
</evidence>
<organism evidence="12 13">
    <name type="scientific">Pogona vitticeps</name>
    <name type="common">central bearded dragon</name>
    <dbReference type="NCBI Taxonomy" id="103695"/>
    <lineage>
        <taxon>Eukaryota</taxon>
        <taxon>Metazoa</taxon>
        <taxon>Chordata</taxon>
        <taxon>Craniata</taxon>
        <taxon>Vertebrata</taxon>
        <taxon>Euteleostomi</taxon>
        <taxon>Lepidosauria</taxon>
        <taxon>Squamata</taxon>
        <taxon>Bifurcata</taxon>
        <taxon>Unidentata</taxon>
        <taxon>Episquamata</taxon>
        <taxon>Toxicofera</taxon>
        <taxon>Iguania</taxon>
        <taxon>Acrodonta</taxon>
        <taxon>Agamidae</taxon>
        <taxon>Amphibolurinae</taxon>
        <taxon>Pogona</taxon>
    </lineage>
</organism>
<evidence type="ECO:0000313" key="12">
    <source>
        <dbReference type="Proteomes" id="UP001652642"/>
    </source>
</evidence>
<keyword evidence="7" id="KW-0274">FAD</keyword>
<comment type="similarity">
    <text evidence="3">Belongs to the flavin monoamine oxidase family. FIG1 subfamily.</text>
</comment>
<keyword evidence="6" id="KW-0285">Flavoprotein</keyword>
<reference evidence="12" key="1">
    <citation type="submission" date="2025-05" db="UniProtKB">
        <authorList>
            <consortium name="RefSeq"/>
        </authorList>
    </citation>
    <scope>NUCLEOTIDE SEQUENCE [LARGE SCALE GENOMIC DNA]</scope>
</reference>
<keyword evidence="12" id="KW-1185">Reference proteome</keyword>
<keyword evidence="5" id="KW-0964">Secreted</keyword>
<dbReference type="EC" id="1.4.3.2" evidence="4"/>
<dbReference type="SUPFAM" id="SSF51905">
    <property type="entry name" value="FAD/NAD(P)-binding domain"/>
    <property type="match status" value="1"/>
</dbReference>
<accession>A0ABM5FIT5</accession>
<dbReference type="PANTHER" id="PTHR10742:SF355">
    <property type="entry name" value="AMINE OXIDASE"/>
    <property type="match status" value="1"/>
</dbReference>
<evidence type="ECO:0000256" key="4">
    <source>
        <dbReference type="ARBA" id="ARBA00012806"/>
    </source>
</evidence>
<evidence type="ECO:0000256" key="5">
    <source>
        <dbReference type="ARBA" id="ARBA00022525"/>
    </source>
</evidence>
<name>A0ABM5FIT5_9SAUR</name>
<evidence type="ECO:0000256" key="8">
    <source>
        <dbReference type="ARBA" id="ARBA00023002"/>
    </source>
</evidence>
<evidence type="ECO:0000259" key="11">
    <source>
        <dbReference type="Pfam" id="PF01593"/>
    </source>
</evidence>
<evidence type="ECO:0000256" key="10">
    <source>
        <dbReference type="ARBA" id="ARBA00023180"/>
    </source>
</evidence>
<dbReference type="Proteomes" id="UP001652642">
    <property type="component" value="Chromosome 2"/>
</dbReference>
<dbReference type="InterPro" id="IPR036188">
    <property type="entry name" value="FAD/NAD-bd_sf"/>
</dbReference>
<feature type="domain" description="Amine oxidase" evidence="11">
    <location>
        <begin position="22"/>
        <end position="281"/>
    </location>
</feature>
<keyword evidence="10" id="KW-0325">Glycoprotein</keyword>
<evidence type="ECO:0000256" key="7">
    <source>
        <dbReference type="ARBA" id="ARBA00022827"/>
    </source>
</evidence>